<feature type="compositionally biased region" description="Polar residues" evidence="1">
    <location>
        <begin position="118"/>
        <end position="132"/>
    </location>
</feature>
<dbReference type="PANTHER" id="PTHR46339">
    <property type="entry name" value="PROTEIN CBG15282-RELATED"/>
    <property type="match status" value="1"/>
</dbReference>
<dbReference type="GO" id="GO:0004867">
    <property type="term" value="F:serine-type endopeptidase inhibitor activity"/>
    <property type="evidence" value="ECO:0007669"/>
    <property type="project" value="InterPro"/>
</dbReference>
<protein>
    <submittedName>
        <fullName evidence="4">Kunitz/Bovine pancreatic trypsin inhibitor domain protein</fullName>
    </submittedName>
</protein>
<evidence type="ECO:0000313" key="3">
    <source>
        <dbReference type="Proteomes" id="UP000095282"/>
    </source>
</evidence>
<feature type="region of interest" description="Disordered" evidence="1">
    <location>
        <begin position="99"/>
        <end position="132"/>
    </location>
</feature>
<proteinExistence type="predicted"/>
<keyword evidence="3" id="KW-1185">Reference proteome</keyword>
<reference evidence="4" key="1">
    <citation type="submission" date="2016-11" db="UniProtKB">
        <authorList>
            <consortium name="WormBaseParasite"/>
        </authorList>
    </citation>
    <scope>IDENTIFICATION</scope>
</reference>
<dbReference type="CDD" id="cd22593">
    <property type="entry name" value="Kunitz_conkunitzin"/>
    <property type="match status" value="1"/>
</dbReference>
<evidence type="ECO:0000259" key="2">
    <source>
        <dbReference type="PROSITE" id="PS50279"/>
    </source>
</evidence>
<organism evidence="3 4">
    <name type="scientific">Caenorhabditis tropicalis</name>
    <dbReference type="NCBI Taxonomy" id="1561998"/>
    <lineage>
        <taxon>Eukaryota</taxon>
        <taxon>Metazoa</taxon>
        <taxon>Ecdysozoa</taxon>
        <taxon>Nematoda</taxon>
        <taxon>Chromadorea</taxon>
        <taxon>Rhabditida</taxon>
        <taxon>Rhabditina</taxon>
        <taxon>Rhabditomorpha</taxon>
        <taxon>Rhabditoidea</taxon>
        <taxon>Rhabditidae</taxon>
        <taxon>Peloderinae</taxon>
        <taxon>Caenorhabditis</taxon>
    </lineage>
</organism>
<dbReference type="InterPro" id="IPR006150">
    <property type="entry name" value="Cys_repeat_1"/>
</dbReference>
<evidence type="ECO:0000313" key="4">
    <source>
        <dbReference type="WBParaSite" id="Csp11.Scaffold630.g18421.t3"/>
    </source>
</evidence>
<feature type="domain" description="BPTI/Kunitz inhibitor" evidence="2">
    <location>
        <begin position="183"/>
        <end position="237"/>
    </location>
</feature>
<dbReference type="Pfam" id="PF01683">
    <property type="entry name" value="EB"/>
    <property type="match status" value="1"/>
</dbReference>
<name>A0A1I7UQT7_9PELO</name>
<dbReference type="CDD" id="cd00109">
    <property type="entry name" value="Kunitz-type"/>
    <property type="match status" value="1"/>
</dbReference>
<dbReference type="Proteomes" id="UP000095282">
    <property type="component" value="Unplaced"/>
</dbReference>
<dbReference type="InterPro" id="IPR053014">
    <property type="entry name" value="Cuticle_assoc_divergent"/>
</dbReference>
<sequence length="428" mass="46204">MFCNGGLCSCLTTYIAAEGYCYQKIDPGQPGCVYNEQCASVWPDAFCDTSAGVGTCRCGENKVERATRDGHVCLDVLDANHNTLAITCPLPEGAGYTSALSDPKHPRQNDGPGPVLCNTDSTNTNQAEENTGDGNSACLFPSNGQYIADQYDCVEFVSSLDLTSSGYSEKANGICCPNRAFTCVQPTATGPNPTEPRWWYNSITGMCQQFLWDPSASGPGEHSPNNFRTVEHCESFCRDTCSRGAPEYVHRSSFLEQTPISGCAQTSACSHNFECKSVGSTQWCCPSVASVCGPVGGRPLDPSVNTRGAVYHAGVEKQGTATSTRFFYDPQSGKCSPFTYLGAGGNYNNFLSRIDCELYCARCKFRFSDMKYTGDLVQCDRGNPLRIGDVTQSCASNNDCPSSHECKMDQAVCCPRMRFTIVLFGGST</sequence>
<dbReference type="Gene3D" id="4.10.410.10">
    <property type="entry name" value="Pancreatic trypsin inhibitor Kunitz domain"/>
    <property type="match status" value="2"/>
</dbReference>
<evidence type="ECO:0000256" key="1">
    <source>
        <dbReference type="SAM" id="MobiDB-lite"/>
    </source>
</evidence>
<dbReference type="WBParaSite" id="Csp11.Scaffold630.g18421.t3">
    <property type="protein sequence ID" value="Csp11.Scaffold630.g18421.t3"/>
    <property type="gene ID" value="Csp11.Scaffold630.g18421"/>
</dbReference>
<dbReference type="Pfam" id="PF00014">
    <property type="entry name" value="Kunitz_BPTI"/>
    <property type="match status" value="2"/>
</dbReference>
<dbReference type="InterPro" id="IPR006149">
    <property type="entry name" value="EB_dom"/>
</dbReference>
<dbReference type="SUPFAM" id="SSF57362">
    <property type="entry name" value="BPTI-like"/>
    <property type="match status" value="2"/>
</dbReference>
<dbReference type="PROSITE" id="PS50279">
    <property type="entry name" value="BPTI_KUNITZ_2"/>
    <property type="match status" value="2"/>
</dbReference>
<dbReference type="SMART" id="SM00289">
    <property type="entry name" value="WR1"/>
    <property type="match status" value="2"/>
</dbReference>
<dbReference type="InterPro" id="IPR002223">
    <property type="entry name" value="Kunitz_BPTI"/>
</dbReference>
<feature type="domain" description="BPTI/Kunitz inhibitor" evidence="2">
    <location>
        <begin position="314"/>
        <end position="360"/>
    </location>
</feature>
<dbReference type="InterPro" id="IPR036880">
    <property type="entry name" value="Kunitz_BPTI_sf"/>
</dbReference>
<dbReference type="STRING" id="1561998.A0A1I7UQT7"/>
<dbReference type="AlphaFoldDB" id="A0A1I7UQT7"/>
<dbReference type="PANTHER" id="PTHR46339:SF12">
    <property type="entry name" value="BPTI_KUNITZ INHIBITOR DOMAIN-CONTAINING PROTEIN"/>
    <property type="match status" value="1"/>
</dbReference>
<dbReference type="SMART" id="SM00131">
    <property type="entry name" value="KU"/>
    <property type="match status" value="2"/>
</dbReference>
<accession>A0A1I7UQT7</accession>